<gene>
    <name evidence="3" type="ORF">EOE66_15140</name>
</gene>
<dbReference type="PANTHER" id="PTHR45138:SF24">
    <property type="entry name" value="DIGUANYLATE CYCLASE DGCC-RELATED"/>
    <property type="match status" value="1"/>
</dbReference>
<dbReference type="EC" id="2.7.7.65" evidence="1"/>
<dbReference type="SUPFAM" id="SSF48452">
    <property type="entry name" value="TPR-like"/>
    <property type="match status" value="1"/>
</dbReference>
<dbReference type="InterPro" id="IPR029787">
    <property type="entry name" value="Nucleotide_cyclase"/>
</dbReference>
<dbReference type="InterPro" id="IPR043128">
    <property type="entry name" value="Rev_trsase/Diguanyl_cyclase"/>
</dbReference>
<dbReference type="SMART" id="SM00267">
    <property type="entry name" value="GGDEF"/>
    <property type="match status" value="1"/>
</dbReference>
<dbReference type="Proteomes" id="UP000285575">
    <property type="component" value="Unassembled WGS sequence"/>
</dbReference>
<dbReference type="OrthoDB" id="23692at2"/>
<accession>A0A437RFG0</accession>
<dbReference type="Pfam" id="PF00990">
    <property type="entry name" value="GGDEF"/>
    <property type="match status" value="1"/>
</dbReference>
<proteinExistence type="predicted"/>
<name>A0A437RFG0_9BURK</name>
<dbReference type="Gene3D" id="1.25.40.10">
    <property type="entry name" value="Tetratricopeptide repeat domain"/>
    <property type="match status" value="2"/>
</dbReference>
<keyword evidence="4" id="KW-1185">Reference proteome</keyword>
<feature type="domain" description="GGDEF" evidence="2">
    <location>
        <begin position="407"/>
        <end position="539"/>
    </location>
</feature>
<dbReference type="GO" id="GO:0043709">
    <property type="term" value="P:cell adhesion involved in single-species biofilm formation"/>
    <property type="evidence" value="ECO:0007669"/>
    <property type="project" value="TreeGrafter"/>
</dbReference>
<evidence type="ECO:0000259" key="2">
    <source>
        <dbReference type="PROSITE" id="PS50887"/>
    </source>
</evidence>
<comment type="caution">
    <text evidence="3">The sequence shown here is derived from an EMBL/GenBank/DDBJ whole genome shotgun (WGS) entry which is preliminary data.</text>
</comment>
<dbReference type="RefSeq" id="WP_128229544.1">
    <property type="nucleotide sequence ID" value="NZ_SACR01000004.1"/>
</dbReference>
<dbReference type="PROSITE" id="PS50887">
    <property type="entry name" value="GGDEF"/>
    <property type="match status" value="1"/>
</dbReference>
<evidence type="ECO:0000313" key="4">
    <source>
        <dbReference type="Proteomes" id="UP000285575"/>
    </source>
</evidence>
<dbReference type="NCBIfam" id="TIGR00254">
    <property type="entry name" value="GGDEF"/>
    <property type="match status" value="1"/>
</dbReference>
<evidence type="ECO:0000256" key="1">
    <source>
        <dbReference type="ARBA" id="ARBA00012528"/>
    </source>
</evidence>
<dbReference type="GO" id="GO:0005886">
    <property type="term" value="C:plasma membrane"/>
    <property type="evidence" value="ECO:0007669"/>
    <property type="project" value="TreeGrafter"/>
</dbReference>
<dbReference type="InterPro" id="IPR011990">
    <property type="entry name" value="TPR-like_helical_dom_sf"/>
</dbReference>
<dbReference type="Gene3D" id="3.30.70.270">
    <property type="match status" value="1"/>
</dbReference>
<dbReference type="FunFam" id="3.30.70.270:FF:000001">
    <property type="entry name" value="Diguanylate cyclase domain protein"/>
    <property type="match status" value="1"/>
</dbReference>
<dbReference type="InterPro" id="IPR050469">
    <property type="entry name" value="Diguanylate_Cyclase"/>
</dbReference>
<dbReference type="AlphaFoldDB" id="A0A437RFG0"/>
<dbReference type="SUPFAM" id="SSF55073">
    <property type="entry name" value="Nucleotide cyclase"/>
    <property type="match status" value="1"/>
</dbReference>
<dbReference type="CDD" id="cd01949">
    <property type="entry name" value="GGDEF"/>
    <property type="match status" value="1"/>
</dbReference>
<dbReference type="PANTHER" id="PTHR45138">
    <property type="entry name" value="REGULATORY COMPONENTS OF SENSORY TRANSDUCTION SYSTEM"/>
    <property type="match status" value="1"/>
</dbReference>
<dbReference type="InterPro" id="IPR000160">
    <property type="entry name" value="GGDEF_dom"/>
</dbReference>
<evidence type="ECO:0000313" key="3">
    <source>
        <dbReference type="EMBL" id="RVU45454.1"/>
    </source>
</evidence>
<dbReference type="EMBL" id="SACR01000004">
    <property type="protein sequence ID" value="RVU45454.1"/>
    <property type="molecule type" value="Genomic_DNA"/>
</dbReference>
<sequence>MPDGAADSPLPPALRQARHEVAAARFGPARALAAPVFHAARDRGDWPVAADAALLLGRACGNQRESVEALRWAHEALQASTRAQRPDLACASWVEIAREQAREDRGALAQQAVEEALALVPNLADADVLEQVYSGLTAVYSDLGLTVLAVSCARHALAYAEGSDDVARRCMARTNFLIIGAVACEQGLEPDPEGTQRLLAELLPHLDTLRTEVPQVASPLAEARLLRVVAPLALCEQRLADALAAFEALSQRADELPAPLACSAWIELGLLRRRLGDEAGARDCGRRAEARNPVPDAPRRWMDLRRLSLIKDLLGQPQEALALLRRSQDRRHFLVMSALESRAAALSVRLDQQMLRVENEDLRRSNATLRASMAHVSQLAATDPLTGLLNRRGLEPIWADLIGQADGRCVLGLLDIDHFKRVNDQHSHIAGDTVLRVVARLMGQELRGGDQIARYGGEEFAVLLTGPDAAAARAVFDRVRRAVERHDWTRIAPGLAVTLSAGVVAVREGEPFEEAVARADLLLYAAKAAGRNRVMDALDGRPGGLPPGQETP</sequence>
<reference evidence="3 4" key="1">
    <citation type="submission" date="2019-01" db="EMBL/GenBank/DDBJ databases">
        <authorList>
            <person name="Chen W.-M."/>
        </authorList>
    </citation>
    <scope>NUCLEOTIDE SEQUENCE [LARGE SCALE GENOMIC DNA]</scope>
    <source>
        <strain evidence="3 4">KYPY4</strain>
    </source>
</reference>
<organism evidence="3 4">
    <name type="scientific">Rubrivivax rivuli</name>
    <dbReference type="NCBI Taxonomy" id="1862385"/>
    <lineage>
        <taxon>Bacteria</taxon>
        <taxon>Pseudomonadati</taxon>
        <taxon>Pseudomonadota</taxon>
        <taxon>Betaproteobacteria</taxon>
        <taxon>Burkholderiales</taxon>
        <taxon>Sphaerotilaceae</taxon>
        <taxon>Rubrivivax</taxon>
    </lineage>
</organism>
<dbReference type="GO" id="GO:0052621">
    <property type="term" value="F:diguanylate cyclase activity"/>
    <property type="evidence" value="ECO:0007669"/>
    <property type="project" value="UniProtKB-EC"/>
</dbReference>
<dbReference type="GO" id="GO:1902201">
    <property type="term" value="P:negative regulation of bacterial-type flagellum-dependent cell motility"/>
    <property type="evidence" value="ECO:0007669"/>
    <property type="project" value="TreeGrafter"/>
</dbReference>
<protein>
    <recommendedName>
        <fullName evidence="1">diguanylate cyclase</fullName>
        <ecNumber evidence="1">2.7.7.65</ecNumber>
    </recommendedName>
</protein>